<evidence type="ECO:0000256" key="2">
    <source>
        <dbReference type="SAM" id="SignalP"/>
    </source>
</evidence>
<accession>A0A9P4JGK9</accession>
<evidence type="ECO:0000313" key="4">
    <source>
        <dbReference type="Proteomes" id="UP000799536"/>
    </source>
</evidence>
<feature type="signal peptide" evidence="2">
    <location>
        <begin position="1"/>
        <end position="18"/>
    </location>
</feature>
<feature type="region of interest" description="Disordered" evidence="1">
    <location>
        <begin position="106"/>
        <end position="143"/>
    </location>
</feature>
<reference evidence="3" key="1">
    <citation type="journal article" date="2020" name="Stud. Mycol.">
        <title>101 Dothideomycetes genomes: a test case for predicting lifestyles and emergence of pathogens.</title>
        <authorList>
            <person name="Haridas S."/>
            <person name="Albert R."/>
            <person name="Binder M."/>
            <person name="Bloem J."/>
            <person name="Labutti K."/>
            <person name="Salamov A."/>
            <person name="Andreopoulos B."/>
            <person name="Baker S."/>
            <person name="Barry K."/>
            <person name="Bills G."/>
            <person name="Bluhm B."/>
            <person name="Cannon C."/>
            <person name="Castanera R."/>
            <person name="Culley D."/>
            <person name="Daum C."/>
            <person name="Ezra D."/>
            <person name="Gonzalez J."/>
            <person name="Henrissat B."/>
            <person name="Kuo A."/>
            <person name="Liang C."/>
            <person name="Lipzen A."/>
            <person name="Lutzoni F."/>
            <person name="Magnuson J."/>
            <person name="Mondo S."/>
            <person name="Nolan M."/>
            <person name="Ohm R."/>
            <person name="Pangilinan J."/>
            <person name="Park H.-J."/>
            <person name="Ramirez L."/>
            <person name="Alfaro M."/>
            <person name="Sun H."/>
            <person name="Tritt A."/>
            <person name="Yoshinaga Y."/>
            <person name="Zwiers L.-H."/>
            <person name="Turgeon B."/>
            <person name="Goodwin S."/>
            <person name="Spatafora J."/>
            <person name="Crous P."/>
            <person name="Grigoriev I."/>
        </authorList>
    </citation>
    <scope>NUCLEOTIDE SEQUENCE</scope>
    <source>
        <strain evidence="3">ATCC 74209</strain>
    </source>
</reference>
<dbReference type="OrthoDB" id="5429002at2759"/>
<organism evidence="3 4">
    <name type="scientific">Delitschia confertaspora ATCC 74209</name>
    <dbReference type="NCBI Taxonomy" id="1513339"/>
    <lineage>
        <taxon>Eukaryota</taxon>
        <taxon>Fungi</taxon>
        <taxon>Dikarya</taxon>
        <taxon>Ascomycota</taxon>
        <taxon>Pezizomycotina</taxon>
        <taxon>Dothideomycetes</taxon>
        <taxon>Pleosporomycetidae</taxon>
        <taxon>Pleosporales</taxon>
        <taxon>Delitschiaceae</taxon>
        <taxon>Delitschia</taxon>
    </lineage>
</organism>
<dbReference type="EMBL" id="ML994102">
    <property type="protein sequence ID" value="KAF2199021.1"/>
    <property type="molecule type" value="Genomic_DNA"/>
</dbReference>
<name>A0A9P4JGK9_9PLEO</name>
<keyword evidence="2" id="KW-0732">Signal</keyword>
<feature type="chain" id="PRO_5040238121" evidence="2">
    <location>
        <begin position="19"/>
        <end position="168"/>
    </location>
</feature>
<evidence type="ECO:0000313" key="3">
    <source>
        <dbReference type="EMBL" id="KAF2199021.1"/>
    </source>
</evidence>
<evidence type="ECO:0000256" key="1">
    <source>
        <dbReference type="SAM" id="MobiDB-lite"/>
    </source>
</evidence>
<keyword evidence="4" id="KW-1185">Reference proteome</keyword>
<dbReference type="AlphaFoldDB" id="A0A9P4JGK9"/>
<feature type="compositionally biased region" description="Low complexity" evidence="1">
    <location>
        <begin position="124"/>
        <end position="143"/>
    </location>
</feature>
<protein>
    <submittedName>
        <fullName evidence="3">Uncharacterized protein</fullName>
    </submittedName>
</protein>
<proteinExistence type="predicted"/>
<comment type="caution">
    <text evidence="3">The sequence shown here is derived from an EMBL/GenBank/DDBJ whole genome shotgun (WGS) entry which is preliminary data.</text>
</comment>
<sequence>MRASILFSAPLFAAAALAQSTSVDEHPQTTYLTQTNSLGVVTGQPAVATSQPPQPPAATSQPAVVTTQPDAASIPALGSGVHTVPQVSGNSTSFLTVSISNTTTSFFSPTIKPSGSTTGSVTRSPSGTDASGSPTGTATTSSSTGAAATMRAMAGGVVGVGAFVAAFL</sequence>
<gene>
    <name evidence="3" type="ORF">GQ43DRAFT_482827</name>
</gene>
<dbReference type="Proteomes" id="UP000799536">
    <property type="component" value="Unassembled WGS sequence"/>
</dbReference>
<feature type="compositionally biased region" description="Polar residues" evidence="1">
    <location>
        <begin position="106"/>
        <end position="123"/>
    </location>
</feature>